<dbReference type="EC" id="2.7.1.33" evidence="6 16"/>
<dbReference type="SUPFAM" id="SSF53067">
    <property type="entry name" value="Actin-like ATPase domain"/>
    <property type="match status" value="2"/>
</dbReference>
<evidence type="ECO:0000313" key="17">
    <source>
        <dbReference type="EMBL" id="HHI97069.1"/>
    </source>
</evidence>
<feature type="binding site" evidence="16">
    <location>
        <begin position="6"/>
        <end position="13"/>
    </location>
    <ligand>
        <name>ATP</name>
        <dbReference type="ChEBI" id="CHEBI:30616"/>
    </ligand>
</feature>
<proteinExistence type="inferred from homology"/>
<keyword evidence="13 16" id="KW-0173">Coenzyme A biosynthesis</keyword>
<comment type="cofactor">
    <cofactor evidence="2">
        <name>K(+)</name>
        <dbReference type="ChEBI" id="CHEBI:29103"/>
    </cofactor>
</comment>
<comment type="caution">
    <text evidence="17">The sequence shown here is derived from an EMBL/GenBank/DDBJ whole genome shotgun (WGS) entry which is preliminary data.</text>
</comment>
<gene>
    <name evidence="16" type="primary">coaX</name>
    <name evidence="17" type="ORF">ENJ96_04385</name>
</gene>
<dbReference type="Gene3D" id="3.30.420.40">
    <property type="match status" value="2"/>
</dbReference>
<dbReference type="AlphaFoldDB" id="A0A7V5NZW5"/>
<comment type="pathway">
    <text evidence="4 16">Cofactor biosynthesis; coenzyme A biosynthesis; CoA from (R)-pantothenate: step 1/5.</text>
</comment>
<dbReference type="NCBIfam" id="NF009855">
    <property type="entry name" value="PRK13321.1"/>
    <property type="match status" value="1"/>
</dbReference>
<comment type="subcellular location">
    <subcellularLocation>
        <location evidence="3 16">Cytoplasm</location>
    </subcellularLocation>
</comment>
<dbReference type="InterPro" id="IPR043129">
    <property type="entry name" value="ATPase_NBD"/>
</dbReference>
<feature type="binding site" evidence="16">
    <location>
        <position position="184"/>
    </location>
    <ligand>
        <name>substrate</name>
    </ligand>
</feature>
<evidence type="ECO:0000256" key="10">
    <source>
        <dbReference type="ARBA" id="ARBA00022777"/>
    </source>
</evidence>
<name>A0A7V5NZW5_9BACT</name>
<dbReference type="GO" id="GO:0015937">
    <property type="term" value="P:coenzyme A biosynthetic process"/>
    <property type="evidence" value="ECO:0007669"/>
    <property type="project" value="UniProtKB-UniRule"/>
</dbReference>
<evidence type="ECO:0000256" key="11">
    <source>
        <dbReference type="ARBA" id="ARBA00022840"/>
    </source>
</evidence>
<feature type="binding site" evidence="16">
    <location>
        <position position="128"/>
    </location>
    <ligand>
        <name>K(+)</name>
        <dbReference type="ChEBI" id="CHEBI:29103"/>
    </ligand>
</feature>
<protein>
    <recommendedName>
        <fullName evidence="15 16">Type III pantothenate kinase</fullName>
        <ecNumber evidence="6 16">2.7.1.33</ecNumber>
    </recommendedName>
    <alternativeName>
        <fullName evidence="16">PanK-III</fullName>
    </alternativeName>
    <alternativeName>
        <fullName evidence="16">Pantothenic acid kinase</fullName>
    </alternativeName>
</protein>
<reference evidence="17" key="1">
    <citation type="journal article" date="2020" name="mSystems">
        <title>Genome- and Community-Level Interaction Insights into Carbon Utilization and Element Cycling Functions of Hydrothermarchaeota in Hydrothermal Sediment.</title>
        <authorList>
            <person name="Zhou Z."/>
            <person name="Liu Y."/>
            <person name="Xu W."/>
            <person name="Pan J."/>
            <person name="Luo Z.H."/>
            <person name="Li M."/>
        </authorList>
    </citation>
    <scope>NUCLEOTIDE SEQUENCE [LARGE SCALE GENOMIC DNA]</scope>
    <source>
        <strain evidence="17">HyVt-533</strain>
    </source>
</reference>
<evidence type="ECO:0000256" key="3">
    <source>
        <dbReference type="ARBA" id="ARBA00004496"/>
    </source>
</evidence>
<comment type="subunit">
    <text evidence="5 16">Homodimer.</text>
</comment>
<accession>A0A7V5NZW5</accession>
<comment type="similarity">
    <text evidence="14 16">Belongs to the type III pantothenate kinase family.</text>
</comment>
<dbReference type="GO" id="GO:0005737">
    <property type="term" value="C:cytoplasm"/>
    <property type="evidence" value="ECO:0007669"/>
    <property type="project" value="UniProtKB-SubCell"/>
</dbReference>
<evidence type="ECO:0000256" key="1">
    <source>
        <dbReference type="ARBA" id="ARBA00001206"/>
    </source>
</evidence>
<evidence type="ECO:0000256" key="7">
    <source>
        <dbReference type="ARBA" id="ARBA00022490"/>
    </source>
</evidence>
<dbReference type="PANTHER" id="PTHR34265">
    <property type="entry name" value="TYPE III PANTOTHENATE KINASE"/>
    <property type="match status" value="1"/>
</dbReference>
<dbReference type="GO" id="GO:0046872">
    <property type="term" value="F:metal ion binding"/>
    <property type="evidence" value="ECO:0007669"/>
    <property type="project" value="UniProtKB-KW"/>
</dbReference>
<dbReference type="GO" id="GO:0005524">
    <property type="term" value="F:ATP binding"/>
    <property type="evidence" value="ECO:0007669"/>
    <property type="project" value="UniProtKB-UniRule"/>
</dbReference>
<comment type="cofactor">
    <cofactor evidence="16">
        <name>NH4(+)</name>
        <dbReference type="ChEBI" id="CHEBI:28938"/>
    </cofactor>
    <cofactor evidence="16">
        <name>K(+)</name>
        <dbReference type="ChEBI" id="CHEBI:29103"/>
    </cofactor>
    <text evidence="16">A monovalent cation. Ammonium or potassium.</text>
</comment>
<comment type="catalytic activity">
    <reaction evidence="1 16">
        <text>(R)-pantothenate + ATP = (R)-4'-phosphopantothenate + ADP + H(+)</text>
        <dbReference type="Rhea" id="RHEA:16373"/>
        <dbReference type="ChEBI" id="CHEBI:10986"/>
        <dbReference type="ChEBI" id="CHEBI:15378"/>
        <dbReference type="ChEBI" id="CHEBI:29032"/>
        <dbReference type="ChEBI" id="CHEBI:30616"/>
        <dbReference type="ChEBI" id="CHEBI:456216"/>
        <dbReference type="EC" id="2.7.1.33"/>
    </reaction>
</comment>
<dbReference type="HAMAP" id="MF_01274">
    <property type="entry name" value="Pantothen_kinase_3"/>
    <property type="match status" value="1"/>
</dbReference>
<evidence type="ECO:0000256" key="9">
    <source>
        <dbReference type="ARBA" id="ARBA00022741"/>
    </source>
</evidence>
<keyword evidence="9 16" id="KW-0547">Nucleotide-binding</keyword>
<keyword evidence="12 16" id="KW-0630">Potassium</keyword>
<feature type="binding site" evidence="16">
    <location>
        <position position="131"/>
    </location>
    <ligand>
        <name>ATP</name>
        <dbReference type="ChEBI" id="CHEBI:30616"/>
    </ligand>
</feature>
<comment type="function">
    <text evidence="16">Catalyzes the phosphorylation of pantothenate (Pan), the first step in CoA biosynthesis.</text>
</comment>
<evidence type="ECO:0000256" key="8">
    <source>
        <dbReference type="ARBA" id="ARBA00022679"/>
    </source>
</evidence>
<evidence type="ECO:0000256" key="15">
    <source>
        <dbReference type="ARBA" id="ARBA00040883"/>
    </source>
</evidence>
<evidence type="ECO:0000256" key="13">
    <source>
        <dbReference type="ARBA" id="ARBA00022993"/>
    </source>
</evidence>
<comment type="caution">
    <text evidence="16">Lacks conserved residue(s) required for the propagation of feature annotation.</text>
</comment>
<organism evidence="17">
    <name type="scientific">Thermodesulfatator atlanticus</name>
    <dbReference type="NCBI Taxonomy" id="501497"/>
    <lineage>
        <taxon>Bacteria</taxon>
        <taxon>Pseudomonadati</taxon>
        <taxon>Thermodesulfobacteriota</taxon>
        <taxon>Thermodesulfobacteria</taxon>
        <taxon>Thermodesulfobacteriales</taxon>
        <taxon>Thermodesulfatatoraceae</taxon>
        <taxon>Thermodesulfatator</taxon>
    </lineage>
</organism>
<dbReference type="CDD" id="cd24015">
    <property type="entry name" value="ASKHA_NBD_PanK-III"/>
    <property type="match status" value="1"/>
</dbReference>
<keyword evidence="7 16" id="KW-0963">Cytoplasm</keyword>
<sequence length="254" mass="28155">MILAVDIGNTNTTCALFERDQIKTRFRLGTDLGVTPDELAASLEGILRLKRLELKGIKHVLLASVVPPLTLVWQEMCLKYLGYAPKIPSPQNLGLPVLLKNPAEVGIDRVLNALAGWQKYRTQLIIVDYGTATTFDCVSEKGEYLGGAIAPGINLAAEALFQKTSMLPRVDLWHPPEKALGKDTFEALRSGILWGFAALTDGLVTKLSLEFEKKPRIIATGGLAPVMQKLSYQIEKVEPNLTLEGLYFWFQKYR</sequence>
<evidence type="ECO:0000256" key="14">
    <source>
        <dbReference type="ARBA" id="ARBA00038036"/>
    </source>
</evidence>
<evidence type="ECO:0000256" key="16">
    <source>
        <dbReference type="HAMAP-Rule" id="MF_01274"/>
    </source>
</evidence>
<dbReference type="GO" id="GO:0004594">
    <property type="term" value="F:pantothenate kinase activity"/>
    <property type="evidence" value="ECO:0007669"/>
    <property type="project" value="UniProtKB-UniRule"/>
</dbReference>
<dbReference type="Pfam" id="PF03309">
    <property type="entry name" value="Pan_kinase"/>
    <property type="match status" value="1"/>
</dbReference>
<evidence type="ECO:0000256" key="12">
    <source>
        <dbReference type="ARBA" id="ARBA00022958"/>
    </source>
</evidence>
<feature type="active site" description="Proton acceptor" evidence="16">
    <location>
        <position position="108"/>
    </location>
</feature>
<dbReference type="NCBIfam" id="TIGR00671">
    <property type="entry name" value="baf"/>
    <property type="match status" value="1"/>
</dbReference>
<keyword evidence="8 16" id="KW-0808">Transferase</keyword>
<keyword evidence="16" id="KW-0479">Metal-binding</keyword>
<evidence type="ECO:0000256" key="6">
    <source>
        <dbReference type="ARBA" id="ARBA00012102"/>
    </source>
</evidence>
<dbReference type="UniPathway" id="UPA00241">
    <property type="reaction ID" value="UER00352"/>
</dbReference>
<evidence type="ECO:0000256" key="4">
    <source>
        <dbReference type="ARBA" id="ARBA00005225"/>
    </source>
</evidence>
<keyword evidence="11 16" id="KW-0067">ATP-binding</keyword>
<dbReference type="InterPro" id="IPR004619">
    <property type="entry name" value="Type_III_PanK"/>
</dbReference>
<dbReference type="Proteomes" id="UP000886101">
    <property type="component" value="Unassembled WGS sequence"/>
</dbReference>
<evidence type="ECO:0000256" key="5">
    <source>
        <dbReference type="ARBA" id="ARBA00011738"/>
    </source>
</evidence>
<dbReference type="PANTHER" id="PTHR34265:SF1">
    <property type="entry name" value="TYPE III PANTOTHENATE KINASE"/>
    <property type="match status" value="1"/>
</dbReference>
<keyword evidence="10 16" id="KW-0418">Kinase</keyword>
<evidence type="ECO:0000256" key="2">
    <source>
        <dbReference type="ARBA" id="ARBA00001958"/>
    </source>
</evidence>
<feature type="binding site" evidence="16">
    <location>
        <begin position="106"/>
        <end position="109"/>
    </location>
    <ligand>
        <name>substrate</name>
    </ligand>
</feature>
<dbReference type="EMBL" id="DROK01000132">
    <property type="protein sequence ID" value="HHI97069.1"/>
    <property type="molecule type" value="Genomic_DNA"/>
</dbReference>